<keyword evidence="10" id="KW-0325">Glycoprotein</keyword>
<evidence type="ECO:0000256" key="2">
    <source>
        <dbReference type="ARBA" id="ARBA00004589"/>
    </source>
</evidence>
<evidence type="ECO:0000313" key="18">
    <source>
        <dbReference type="Proteomes" id="UP000472263"/>
    </source>
</evidence>
<evidence type="ECO:0000256" key="14">
    <source>
        <dbReference type="ARBA" id="ARBA00031867"/>
    </source>
</evidence>
<reference evidence="17" key="2">
    <citation type="submission" date="2025-08" db="UniProtKB">
        <authorList>
            <consortium name="Ensembl"/>
        </authorList>
    </citation>
    <scope>IDENTIFICATION</scope>
</reference>
<evidence type="ECO:0000256" key="12">
    <source>
        <dbReference type="ARBA" id="ARBA00029920"/>
    </source>
</evidence>
<dbReference type="InterPro" id="IPR035076">
    <property type="entry name" value="Toxin/TOLIP"/>
</dbReference>
<dbReference type="PANTHER" id="PTHR10036:SF13">
    <property type="entry name" value="CD59 MOLECULE (CD59 BLOOD GROUP)"/>
    <property type="match status" value="1"/>
</dbReference>
<feature type="chain" id="PRO_5025388752" description="CD59 glycoprotein" evidence="15">
    <location>
        <begin position="18"/>
        <end position="117"/>
    </location>
</feature>
<dbReference type="InterPro" id="IPR018363">
    <property type="entry name" value="CD59_antigen_CS"/>
</dbReference>
<evidence type="ECO:0000256" key="13">
    <source>
        <dbReference type="ARBA" id="ARBA00031590"/>
    </source>
</evidence>
<evidence type="ECO:0000256" key="10">
    <source>
        <dbReference type="ARBA" id="ARBA00023180"/>
    </source>
</evidence>
<dbReference type="SUPFAM" id="SSF57302">
    <property type="entry name" value="Snake toxin-like"/>
    <property type="match status" value="1"/>
</dbReference>
<dbReference type="InterPro" id="IPR045860">
    <property type="entry name" value="Snake_toxin-like_sf"/>
</dbReference>
<dbReference type="AlphaFoldDB" id="A0A667Z9L4"/>
<feature type="signal peptide" evidence="15">
    <location>
        <begin position="1"/>
        <end position="17"/>
    </location>
</feature>
<dbReference type="GO" id="GO:0098552">
    <property type="term" value="C:side of membrane"/>
    <property type="evidence" value="ECO:0007669"/>
    <property type="project" value="UniProtKB-KW"/>
</dbReference>
<evidence type="ECO:0000313" key="17">
    <source>
        <dbReference type="Ensembl" id="ENSMMDP00005039790.1"/>
    </source>
</evidence>
<feature type="domain" description="UPAR/Ly6" evidence="16">
    <location>
        <begin position="26"/>
        <end position="109"/>
    </location>
</feature>
<evidence type="ECO:0000256" key="1">
    <source>
        <dbReference type="ARBA" id="ARBA00004236"/>
    </source>
</evidence>
<evidence type="ECO:0000259" key="16">
    <source>
        <dbReference type="SMART" id="SM00134"/>
    </source>
</evidence>
<evidence type="ECO:0000256" key="9">
    <source>
        <dbReference type="ARBA" id="ARBA00023157"/>
    </source>
</evidence>
<keyword evidence="7 15" id="KW-0732">Signal</keyword>
<name>A0A667Z9L4_9TELE</name>
<sequence>MIRGVWAVLIIDQGVLAVLIVAGEGLQCYSCPSGTSGSCSSVQQCSANEDNCLDLTMTGTGVKVTRCIVRADCDFDKLKQQYTGNFKMSCCSSNLCNSAHATPARPLIGLWSQVWWS</sequence>
<organism evidence="17 18">
    <name type="scientific">Myripristis murdjan</name>
    <name type="common">pinecone soldierfish</name>
    <dbReference type="NCBI Taxonomy" id="586833"/>
    <lineage>
        <taxon>Eukaryota</taxon>
        <taxon>Metazoa</taxon>
        <taxon>Chordata</taxon>
        <taxon>Craniata</taxon>
        <taxon>Vertebrata</taxon>
        <taxon>Euteleostomi</taxon>
        <taxon>Actinopterygii</taxon>
        <taxon>Neopterygii</taxon>
        <taxon>Teleostei</taxon>
        <taxon>Neoteleostei</taxon>
        <taxon>Acanthomorphata</taxon>
        <taxon>Holocentriformes</taxon>
        <taxon>Holocentridae</taxon>
        <taxon>Myripristis</taxon>
    </lineage>
</organism>
<dbReference type="InterPro" id="IPR056949">
    <property type="entry name" value="CD59"/>
</dbReference>
<dbReference type="InterPro" id="IPR016054">
    <property type="entry name" value="LY6_UPA_recep-like"/>
</dbReference>
<dbReference type="Ensembl" id="ENSMMDT00005040613.1">
    <property type="protein sequence ID" value="ENSMMDP00005039790.1"/>
    <property type="gene ID" value="ENSMMDG00005018424.1"/>
</dbReference>
<evidence type="ECO:0000256" key="8">
    <source>
        <dbReference type="ARBA" id="ARBA00023136"/>
    </source>
</evidence>
<dbReference type="Pfam" id="PF00087">
    <property type="entry name" value="Toxin_TOLIP"/>
    <property type="match status" value="1"/>
</dbReference>
<evidence type="ECO:0000256" key="5">
    <source>
        <dbReference type="ARBA" id="ARBA00022475"/>
    </source>
</evidence>
<evidence type="ECO:0000256" key="6">
    <source>
        <dbReference type="ARBA" id="ARBA00022622"/>
    </source>
</evidence>
<keyword evidence="6" id="KW-0336">GPI-anchor</keyword>
<dbReference type="Gene3D" id="2.10.60.10">
    <property type="entry name" value="CD59"/>
    <property type="match status" value="1"/>
</dbReference>
<dbReference type="SMART" id="SM00134">
    <property type="entry name" value="LU"/>
    <property type="match status" value="1"/>
</dbReference>
<accession>A0A667Z9L4</accession>
<reference evidence="17" key="3">
    <citation type="submission" date="2025-09" db="UniProtKB">
        <authorList>
            <consortium name="Ensembl"/>
        </authorList>
    </citation>
    <scope>IDENTIFICATION</scope>
</reference>
<keyword evidence="11" id="KW-0449">Lipoprotein</keyword>
<evidence type="ECO:0000256" key="4">
    <source>
        <dbReference type="ARBA" id="ARBA00015038"/>
    </source>
</evidence>
<comment type="subunit">
    <text evidence="3">Interacts with T-cell surface antigen CD2.</text>
</comment>
<dbReference type="PANTHER" id="PTHR10036">
    <property type="entry name" value="CD59 GLYCOPROTEIN"/>
    <property type="match status" value="1"/>
</dbReference>
<keyword evidence="5" id="KW-1003">Cell membrane</keyword>
<evidence type="ECO:0000256" key="3">
    <source>
        <dbReference type="ARBA" id="ARBA00011481"/>
    </source>
</evidence>
<evidence type="ECO:0000256" key="11">
    <source>
        <dbReference type="ARBA" id="ARBA00023288"/>
    </source>
</evidence>
<reference evidence="17" key="1">
    <citation type="submission" date="2019-06" db="EMBL/GenBank/DDBJ databases">
        <authorList>
            <consortium name="Wellcome Sanger Institute Data Sharing"/>
        </authorList>
    </citation>
    <scope>NUCLEOTIDE SEQUENCE [LARGE SCALE GENOMIC DNA]</scope>
</reference>
<keyword evidence="18" id="KW-1185">Reference proteome</keyword>
<keyword evidence="9" id="KW-1015">Disulfide bond</keyword>
<dbReference type="GeneTree" id="ENSGT00730000112601"/>
<comment type="subcellular location">
    <subcellularLocation>
        <location evidence="1">Cell membrane</location>
    </subcellularLocation>
    <subcellularLocation>
        <location evidence="2">Membrane</location>
        <topology evidence="2">Lipid-anchor</topology>
        <topology evidence="2">GPI-anchor</topology>
    </subcellularLocation>
</comment>
<evidence type="ECO:0000256" key="7">
    <source>
        <dbReference type="ARBA" id="ARBA00022729"/>
    </source>
</evidence>
<protein>
    <recommendedName>
        <fullName evidence="4">CD59 glycoprotein</fullName>
    </recommendedName>
    <alternativeName>
        <fullName evidence="13">MAC-inhibitory protein</fullName>
    </alternativeName>
    <alternativeName>
        <fullName evidence="14">Membrane attack complex inhibition factor</fullName>
    </alternativeName>
    <alternativeName>
        <fullName evidence="12">Protectin</fullName>
    </alternativeName>
</protein>
<proteinExistence type="predicted"/>
<dbReference type="CDD" id="cd23554">
    <property type="entry name" value="TFP_LU_ECD_CD59"/>
    <property type="match status" value="1"/>
</dbReference>
<dbReference type="Proteomes" id="UP000472263">
    <property type="component" value="Chromosome 2"/>
</dbReference>
<evidence type="ECO:0000256" key="15">
    <source>
        <dbReference type="SAM" id="SignalP"/>
    </source>
</evidence>
<keyword evidence="8" id="KW-0472">Membrane</keyword>
<dbReference type="PROSITE" id="PS00983">
    <property type="entry name" value="LY6_UPAR"/>
    <property type="match status" value="1"/>
</dbReference>